<accession>A0A6A6B6B7</accession>
<dbReference type="GO" id="GO:0003729">
    <property type="term" value="F:mRNA binding"/>
    <property type="evidence" value="ECO:0007669"/>
    <property type="project" value="TreeGrafter"/>
</dbReference>
<keyword evidence="1 3" id="KW-0963">Cytoplasm</keyword>
<dbReference type="Gene3D" id="3.30.2280.10">
    <property type="entry name" value="Hypothetical protein (hspc210)"/>
    <property type="match status" value="1"/>
</dbReference>
<dbReference type="GO" id="GO:0048312">
    <property type="term" value="P:intracellular distribution of mitochondria"/>
    <property type="evidence" value="ECO:0007669"/>
    <property type="project" value="TreeGrafter"/>
</dbReference>
<feature type="compositionally biased region" description="Low complexity" evidence="4">
    <location>
        <begin position="901"/>
        <end position="921"/>
    </location>
</feature>
<dbReference type="InterPro" id="IPR028275">
    <property type="entry name" value="CLU_N"/>
</dbReference>
<feature type="domain" description="Clu" evidence="5">
    <location>
        <begin position="331"/>
        <end position="580"/>
    </location>
</feature>
<feature type="compositionally biased region" description="Basic residues" evidence="4">
    <location>
        <begin position="1269"/>
        <end position="1288"/>
    </location>
</feature>
<comment type="function">
    <text evidence="3">mRNA-binding protein involved in proper cytoplasmic distribution of mitochondria.</text>
</comment>
<dbReference type="SUPFAM" id="SSF48452">
    <property type="entry name" value="TPR-like"/>
    <property type="match status" value="2"/>
</dbReference>
<name>A0A6A6B6B7_9PEZI</name>
<evidence type="ECO:0000256" key="3">
    <source>
        <dbReference type="HAMAP-Rule" id="MF_03013"/>
    </source>
</evidence>
<dbReference type="EMBL" id="ML995492">
    <property type="protein sequence ID" value="KAF2139560.1"/>
    <property type="molecule type" value="Genomic_DNA"/>
</dbReference>
<keyword evidence="3" id="KW-0694">RNA-binding</keyword>
<dbReference type="GO" id="GO:0007005">
    <property type="term" value="P:mitochondrion organization"/>
    <property type="evidence" value="ECO:0007669"/>
    <property type="project" value="UniProtKB-UniRule"/>
</dbReference>
<comment type="subunit">
    <text evidence="3">May associate with the eukaryotic translation initiation factor 3 (eIF-3) complex.</text>
</comment>
<keyword evidence="7" id="KW-1185">Reference proteome</keyword>
<gene>
    <name evidence="3" type="primary">CLU1</name>
    <name evidence="3" type="synonym">TIF31</name>
    <name evidence="6" type="ORF">K452DRAFT_274931</name>
</gene>
<dbReference type="FunFam" id="1.25.40.10:FF:000293">
    <property type="entry name" value="Clustered mitochondria protein homolog"/>
    <property type="match status" value="1"/>
</dbReference>
<feature type="region of interest" description="Disordered" evidence="4">
    <location>
        <begin position="634"/>
        <end position="667"/>
    </location>
</feature>
<dbReference type="CDD" id="cd15466">
    <property type="entry name" value="CLU-central"/>
    <property type="match status" value="1"/>
</dbReference>
<feature type="region of interest" description="Disordered" evidence="4">
    <location>
        <begin position="1"/>
        <end position="45"/>
    </location>
</feature>
<dbReference type="Pfam" id="PF13424">
    <property type="entry name" value="TPR_12"/>
    <property type="match status" value="1"/>
</dbReference>
<evidence type="ECO:0000313" key="6">
    <source>
        <dbReference type="EMBL" id="KAF2139560.1"/>
    </source>
</evidence>
<dbReference type="InterPro" id="IPR007967">
    <property type="entry name" value="GSKIP_dom"/>
</dbReference>
<dbReference type="PROSITE" id="PS51823">
    <property type="entry name" value="CLU"/>
    <property type="match status" value="1"/>
</dbReference>
<dbReference type="InterPro" id="IPR023231">
    <property type="entry name" value="GSKIP_dom_sf"/>
</dbReference>
<organism evidence="6 7">
    <name type="scientific">Aplosporella prunicola CBS 121167</name>
    <dbReference type="NCBI Taxonomy" id="1176127"/>
    <lineage>
        <taxon>Eukaryota</taxon>
        <taxon>Fungi</taxon>
        <taxon>Dikarya</taxon>
        <taxon>Ascomycota</taxon>
        <taxon>Pezizomycotina</taxon>
        <taxon>Dothideomycetes</taxon>
        <taxon>Dothideomycetes incertae sedis</taxon>
        <taxon>Botryosphaeriales</taxon>
        <taxon>Aplosporellaceae</taxon>
        <taxon>Aplosporella</taxon>
    </lineage>
</organism>
<feature type="compositionally biased region" description="Polar residues" evidence="4">
    <location>
        <begin position="1240"/>
        <end position="1251"/>
    </location>
</feature>
<feature type="compositionally biased region" description="Low complexity" evidence="4">
    <location>
        <begin position="933"/>
        <end position="947"/>
    </location>
</feature>
<feature type="region of interest" description="Disordered" evidence="4">
    <location>
        <begin position="901"/>
        <end position="949"/>
    </location>
</feature>
<proteinExistence type="inferred from homology"/>
<dbReference type="Pfam" id="PF13236">
    <property type="entry name" value="CLU"/>
    <property type="match status" value="1"/>
</dbReference>
<sequence>MAASNDASTPVKAESTAPEKPVNGEAAPAENGEQTEEDAGNGQPIDNVFTLTVKLPHEPFETQVIASTQEQVQDLRQSIIDAPHTFQYSCFHLEHNGERINDFVELSEVPGIGPESELKLVEDPYTEKEARMHFIRTRELIGASGDRTDTAHGALAGVSLLHDVSANIAAAEAKAAGKPESSVLDNYSFDSAGSVQTLLPLPQDSAPKTVKAISLSPWNPPPYHLRAKGHLLYLQVTTNEGEQYQITSHVSGFFVNKSTNQKFDPFPRSAPKAIAEHSLLTLIQKLSPSFDASFQELLEYNNAKDPLAMFQLSNAIPASPWMVPPPTSAVNSHQADITRTQENYLISGLESADNLRDWNEEFQSTRELPRDSVQDRVFRERLTSKLFADYNEAAVRGAVLVARGEVAPLNPTEGKDAQIFVWNNIFFSFGADGVGTFATDGGDEAARVATGKDVMGVKAVNQLDITGLFTPGTVVVDYLGKRIVGQSIVPGIFKQREPGEHQIDYGGVEGKDVVAENEAFAPLFEQLSKAMRVKKHTVWDKENKAHVLEGSVETKGLLGTDGRKYALDLYRITPLDVAWLEQYWQEPEEGKTKDKERDYPHRMAVMRTELVESYNRLKLREYVKAELTKRQEAKEAAKKEEEEKNKENGEAKTETEGEGEKKEPEQDRVDISGFQFALNPDVFCGQVPQTDEEKEEYAKDEAEVRAACNYLSDEVIPRLIRDLQEGDVGFPMDGQSLTSLLHKRGINMRYLGKIATLADKEDPRLNAVKRLAVQEMIARGFKHVANDKLRYLPAPFSGACVAHLLNCFLGTDLNAEPKAEVDTSLKALFAEGDYSFESVTPESLKSAIIGEIAQRFRFDIGENWFESGKQLQMLREVCLKLGLQVEAKEYAFTKEQASQAPAAAPAVEAKPQTNGNAAGSGKKNKKKGGADKASPARSAAPATPAPAVTFRPDDIQNIVPLVKEASPKSVLAEEALEAGRISIAQDQKDLGQELLLESLSLHEQIYGVLHPEVARVYHQLSTLLYGLEEKNAAVELAHKAVIVSERTLGVDSSETVLAYLNLGLFEHANGNTKVALGYVRHALELWKVIYGNKHPDSITTINNAAVMLQTMKHYHDSRLWFEACLAISEEVSGKQSINTATLLFQLSQALALDKDMHAAVNRMRESFNIFNAILGPNDRNTKEAESWLEQLTQSAVVHAKQIRDVQAGRIRRIPLTPRQNLRPQPRVGQTVSEAVGGRAPNSSASGDMQQRSIEELVRYIEGEPQKKSGASKKKQQQKPRRPGRAGGN</sequence>
<evidence type="ECO:0000256" key="1">
    <source>
        <dbReference type="ARBA" id="ARBA00022490"/>
    </source>
</evidence>
<dbReference type="PANTHER" id="PTHR12601">
    <property type="entry name" value="EUKARYOTIC TRANSLATION INITIATION FACTOR 3 SUBUNIT EIF-3"/>
    <property type="match status" value="1"/>
</dbReference>
<dbReference type="Pfam" id="PF13374">
    <property type="entry name" value="TPR_10"/>
    <property type="match status" value="1"/>
</dbReference>
<evidence type="ECO:0000259" key="5">
    <source>
        <dbReference type="PROSITE" id="PS51823"/>
    </source>
</evidence>
<dbReference type="Gene3D" id="1.25.40.10">
    <property type="entry name" value="Tetratricopeptide repeat domain"/>
    <property type="match status" value="2"/>
</dbReference>
<dbReference type="Pfam" id="PF12807">
    <property type="entry name" value="eIF3_p135"/>
    <property type="match status" value="1"/>
</dbReference>
<feature type="compositionally biased region" description="Polar residues" evidence="4">
    <location>
        <begin position="1217"/>
        <end position="1232"/>
    </location>
</feature>
<dbReference type="InterPro" id="IPR033646">
    <property type="entry name" value="CLU-central"/>
</dbReference>
<feature type="compositionally biased region" description="Basic and acidic residues" evidence="4">
    <location>
        <begin position="1252"/>
        <end position="1266"/>
    </location>
</feature>
<dbReference type="PANTHER" id="PTHR12601:SF6">
    <property type="entry name" value="CLUSTERED MITOCHONDRIA PROTEIN HOMOLOG"/>
    <property type="match status" value="1"/>
</dbReference>
<dbReference type="HAMAP" id="MF_03013">
    <property type="entry name" value="CLU"/>
    <property type="match status" value="1"/>
</dbReference>
<protein>
    <recommendedName>
        <fullName evidence="3">Clustered mitochondria protein homolog</fullName>
    </recommendedName>
    <alternativeName>
        <fullName evidence="3">Protein TIF31 homolog</fullName>
    </alternativeName>
</protein>
<dbReference type="InterPro" id="IPR027523">
    <property type="entry name" value="CLU_prot"/>
</dbReference>
<evidence type="ECO:0000313" key="7">
    <source>
        <dbReference type="Proteomes" id="UP000799438"/>
    </source>
</evidence>
<dbReference type="InterPro" id="IPR025697">
    <property type="entry name" value="CLU_dom"/>
</dbReference>
<dbReference type="Pfam" id="PF05303">
    <property type="entry name" value="GSKIP_dom"/>
    <property type="match status" value="1"/>
</dbReference>
<comment type="subcellular location">
    <subcellularLocation>
        <location evidence="3">Cytoplasm</location>
    </subcellularLocation>
</comment>
<dbReference type="SUPFAM" id="SSF103107">
    <property type="entry name" value="Hypothetical protein c14orf129, hspc210"/>
    <property type="match status" value="1"/>
</dbReference>
<comment type="similarity">
    <text evidence="3">Belongs to the CLU family.</text>
</comment>
<dbReference type="FunFam" id="3.30.2280.10:FF:000002">
    <property type="entry name" value="Clustered mitochondria protein homolog"/>
    <property type="match status" value="1"/>
</dbReference>
<dbReference type="Proteomes" id="UP000799438">
    <property type="component" value="Unassembled WGS sequence"/>
</dbReference>
<dbReference type="InterPro" id="IPR011990">
    <property type="entry name" value="TPR-like_helical_dom_sf"/>
</dbReference>
<reference evidence="6" key="1">
    <citation type="journal article" date="2020" name="Stud. Mycol.">
        <title>101 Dothideomycetes genomes: a test case for predicting lifestyles and emergence of pathogens.</title>
        <authorList>
            <person name="Haridas S."/>
            <person name="Albert R."/>
            <person name="Binder M."/>
            <person name="Bloem J."/>
            <person name="Labutti K."/>
            <person name="Salamov A."/>
            <person name="Andreopoulos B."/>
            <person name="Baker S."/>
            <person name="Barry K."/>
            <person name="Bills G."/>
            <person name="Bluhm B."/>
            <person name="Cannon C."/>
            <person name="Castanera R."/>
            <person name="Culley D."/>
            <person name="Daum C."/>
            <person name="Ezra D."/>
            <person name="Gonzalez J."/>
            <person name="Henrissat B."/>
            <person name="Kuo A."/>
            <person name="Liang C."/>
            <person name="Lipzen A."/>
            <person name="Lutzoni F."/>
            <person name="Magnuson J."/>
            <person name="Mondo S."/>
            <person name="Nolan M."/>
            <person name="Ohm R."/>
            <person name="Pangilinan J."/>
            <person name="Park H.-J."/>
            <person name="Ramirez L."/>
            <person name="Alfaro M."/>
            <person name="Sun H."/>
            <person name="Tritt A."/>
            <person name="Yoshinaga Y."/>
            <person name="Zwiers L.-H."/>
            <person name="Turgeon B."/>
            <person name="Goodwin S."/>
            <person name="Spatafora J."/>
            <person name="Crous P."/>
            <person name="Grigoriev I."/>
        </authorList>
    </citation>
    <scope>NUCLEOTIDE SEQUENCE</scope>
    <source>
        <strain evidence="6">CBS 121167</strain>
    </source>
</reference>
<dbReference type="Pfam" id="PF15044">
    <property type="entry name" value="CLU_N"/>
    <property type="match status" value="1"/>
</dbReference>
<keyword evidence="2" id="KW-0802">TPR repeat</keyword>
<evidence type="ECO:0000256" key="2">
    <source>
        <dbReference type="ARBA" id="ARBA00022803"/>
    </source>
</evidence>
<dbReference type="OrthoDB" id="1414216at2759"/>
<evidence type="ECO:0000256" key="4">
    <source>
        <dbReference type="SAM" id="MobiDB-lite"/>
    </source>
</evidence>
<feature type="region of interest" description="Disordered" evidence="4">
    <location>
        <begin position="1214"/>
        <end position="1288"/>
    </location>
</feature>
<dbReference type="GO" id="GO:0005737">
    <property type="term" value="C:cytoplasm"/>
    <property type="evidence" value="ECO:0007669"/>
    <property type="project" value="UniProtKB-SubCell"/>
</dbReference>